<comment type="caution">
    <text evidence="5">The sequence shown here is derived from an EMBL/GenBank/DDBJ whole genome shotgun (WGS) entry which is preliminary data.</text>
</comment>
<evidence type="ECO:0000313" key="6">
    <source>
        <dbReference type="Proteomes" id="UP000635606"/>
    </source>
</evidence>
<dbReference type="Gene3D" id="1.10.10.60">
    <property type="entry name" value="Homeodomain-like"/>
    <property type="match status" value="1"/>
</dbReference>
<feature type="domain" description="HTH araC/xylS-type" evidence="4">
    <location>
        <begin position="209"/>
        <end position="307"/>
    </location>
</feature>
<keyword evidence="1" id="KW-0805">Transcription regulation</keyword>
<dbReference type="SUPFAM" id="SSF46689">
    <property type="entry name" value="Homeodomain-like"/>
    <property type="match status" value="2"/>
</dbReference>
<dbReference type="InterPro" id="IPR009057">
    <property type="entry name" value="Homeodomain-like_sf"/>
</dbReference>
<evidence type="ECO:0000256" key="2">
    <source>
        <dbReference type="ARBA" id="ARBA00023125"/>
    </source>
</evidence>
<dbReference type="PANTHER" id="PTHR46796:SF7">
    <property type="entry name" value="ARAC FAMILY TRANSCRIPTIONAL REGULATOR"/>
    <property type="match status" value="1"/>
</dbReference>
<dbReference type="SMART" id="SM00342">
    <property type="entry name" value="HTH_ARAC"/>
    <property type="match status" value="1"/>
</dbReference>
<keyword evidence="6" id="KW-1185">Reference proteome</keyword>
<sequence length="312" mass="32838">MTVRETTASVQPPVDVLSTLLRELRLETAAYRWLELGTPFRVGFDQAGVRGVHIVARGRCTLVQANGTVTALDTGDLVILPGGDAHELCSTPRTGPVVSGIEVAARTPGTRLRIGGSTVDTVVVCGAFLVGESGHPALRGLPDVLHVPGGSGLGPYIDALSAEAFEGGPGSDLVMARLSDALLVRALRYHAMTVDRPGWLAGLRDPYVSAALGALHADLGRQWTVAGLARTAGLSRAAFAARFTERVGEPVIRYLQAARMQRARTLLRAERATVASVAARVGYSSDVAFAAAFRREVGCAPGEWRRRALAAG</sequence>
<dbReference type="Proteomes" id="UP000635606">
    <property type="component" value="Unassembled WGS sequence"/>
</dbReference>
<dbReference type="InterPro" id="IPR050204">
    <property type="entry name" value="AraC_XylS_family_regulators"/>
</dbReference>
<evidence type="ECO:0000256" key="1">
    <source>
        <dbReference type="ARBA" id="ARBA00023015"/>
    </source>
</evidence>
<dbReference type="GO" id="GO:0043565">
    <property type="term" value="F:sequence-specific DNA binding"/>
    <property type="evidence" value="ECO:0007669"/>
    <property type="project" value="InterPro"/>
</dbReference>
<dbReference type="InterPro" id="IPR018060">
    <property type="entry name" value="HTH_AraC"/>
</dbReference>
<keyword evidence="3" id="KW-0804">Transcription</keyword>
<dbReference type="InterPro" id="IPR032783">
    <property type="entry name" value="AraC_lig"/>
</dbReference>
<accession>A0A8J4EDP8</accession>
<organism evidence="5 6">
    <name type="scientific">Virgisporangium ochraceum</name>
    <dbReference type="NCBI Taxonomy" id="65505"/>
    <lineage>
        <taxon>Bacteria</taxon>
        <taxon>Bacillati</taxon>
        <taxon>Actinomycetota</taxon>
        <taxon>Actinomycetes</taxon>
        <taxon>Micromonosporales</taxon>
        <taxon>Micromonosporaceae</taxon>
        <taxon>Virgisporangium</taxon>
    </lineage>
</organism>
<dbReference type="RefSeq" id="WP_203930805.1">
    <property type="nucleotide sequence ID" value="NZ_BOPH01000083.1"/>
</dbReference>
<evidence type="ECO:0000313" key="5">
    <source>
        <dbReference type="EMBL" id="GIJ70914.1"/>
    </source>
</evidence>
<dbReference type="PROSITE" id="PS00041">
    <property type="entry name" value="HTH_ARAC_FAMILY_1"/>
    <property type="match status" value="1"/>
</dbReference>
<reference evidence="5" key="1">
    <citation type="submission" date="2021-01" db="EMBL/GenBank/DDBJ databases">
        <title>Whole genome shotgun sequence of Virgisporangium ochraceum NBRC 16418.</title>
        <authorList>
            <person name="Komaki H."/>
            <person name="Tamura T."/>
        </authorList>
    </citation>
    <scope>NUCLEOTIDE SEQUENCE</scope>
    <source>
        <strain evidence="5">NBRC 16418</strain>
    </source>
</reference>
<gene>
    <name evidence="5" type="ORF">Voc01_058310</name>
</gene>
<dbReference type="PROSITE" id="PS01124">
    <property type="entry name" value="HTH_ARAC_FAMILY_2"/>
    <property type="match status" value="1"/>
</dbReference>
<dbReference type="EMBL" id="BOPH01000083">
    <property type="protein sequence ID" value="GIJ70914.1"/>
    <property type="molecule type" value="Genomic_DNA"/>
</dbReference>
<dbReference type="GO" id="GO:0003700">
    <property type="term" value="F:DNA-binding transcription factor activity"/>
    <property type="evidence" value="ECO:0007669"/>
    <property type="project" value="InterPro"/>
</dbReference>
<dbReference type="Pfam" id="PF12833">
    <property type="entry name" value="HTH_18"/>
    <property type="match status" value="1"/>
</dbReference>
<keyword evidence="2" id="KW-0238">DNA-binding</keyword>
<dbReference type="Pfam" id="PF12852">
    <property type="entry name" value="Cupin_6"/>
    <property type="match status" value="1"/>
</dbReference>
<dbReference type="PANTHER" id="PTHR46796">
    <property type="entry name" value="HTH-TYPE TRANSCRIPTIONAL ACTIVATOR RHAS-RELATED"/>
    <property type="match status" value="1"/>
</dbReference>
<evidence type="ECO:0000256" key="3">
    <source>
        <dbReference type="ARBA" id="ARBA00023163"/>
    </source>
</evidence>
<proteinExistence type="predicted"/>
<dbReference type="InterPro" id="IPR018062">
    <property type="entry name" value="HTH_AraC-typ_CS"/>
</dbReference>
<dbReference type="AlphaFoldDB" id="A0A8J4EDP8"/>
<name>A0A8J4EDP8_9ACTN</name>
<evidence type="ECO:0000259" key="4">
    <source>
        <dbReference type="PROSITE" id="PS01124"/>
    </source>
</evidence>
<protein>
    <submittedName>
        <fullName evidence="5">AraC family transcriptional regulator</fullName>
    </submittedName>
</protein>